<proteinExistence type="predicted"/>
<gene>
    <name evidence="1" type="ORF">JBS370_LOCUS39885</name>
</gene>
<dbReference type="Proteomes" id="UP000663836">
    <property type="component" value="Unassembled WGS sequence"/>
</dbReference>
<sequence>MTTYYLVVTTNEPIVTAQFTVNATGLGSVTFSPINSS</sequence>
<evidence type="ECO:0000313" key="1">
    <source>
        <dbReference type="EMBL" id="CAF4285086.1"/>
    </source>
</evidence>
<feature type="non-terminal residue" evidence="1">
    <location>
        <position position="37"/>
    </location>
</feature>
<organism evidence="1 2">
    <name type="scientific">Rotaria sordida</name>
    <dbReference type="NCBI Taxonomy" id="392033"/>
    <lineage>
        <taxon>Eukaryota</taxon>
        <taxon>Metazoa</taxon>
        <taxon>Spiralia</taxon>
        <taxon>Gnathifera</taxon>
        <taxon>Rotifera</taxon>
        <taxon>Eurotatoria</taxon>
        <taxon>Bdelloidea</taxon>
        <taxon>Philodinida</taxon>
        <taxon>Philodinidae</taxon>
        <taxon>Rotaria</taxon>
    </lineage>
</organism>
<protein>
    <submittedName>
        <fullName evidence="1">Uncharacterized protein</fullName>
    </submittedName>
</protein>
<name>A0A820GZR2_9BILA</name>
<accession>A0A820GZR2</accession>
<comment type="caution">
    <text evidence="1">The sequence shown here is derived from an EMBL/GenBank/DDBJ whole genome shotgun (WGS) entry which is preliminary data.</text>
</comment>
<dbReference type="AlphaFoldDB" id="A0A820GZR2"/>
<reference evidence="1" key="1">
    <citation type="submission" date="2021-02" db="EMBL/GenBank/DDBJ databases">
        <authorList>
            <person name="Nowell W R."/>
        </authorList>
    </citation>
    <scope>NUCLEOTIDE SEQUENCE</scope>
</reference>
<evidence type="ECO:0000313" key="2">
    <source>
        <dbReference type="Proteomes" id="UP000663836"/>
    </source>
</evidence>
<dbReference type="EMBL" id="CAJOBD010031193">
    <property type="protein sequence ID" value="CAF4285086.1"/>
    <property type="molecule type" value="Genomic_DNA"/>
</dbReference>